<feature type="repeat" description="TPR" evidence="3">
    <location>
        <begin position="463"/>
        <end position="496"/>
    </location>
</feature>
<dbReference type="STRING" id="1576369.SAMN05421753_11974"/>
<feature type="repeat" description="TPR" evidence="3">
    <location>
        <begin position="497"/>
        <end position="530"/>
    </location>
</feature>
<sequence>MTAPVETRRRISLPAWLIAVGLVLLTCLAYFGVTRNGFVNYDDGNYVFRNPHVLTGLSGDNLKYAWTTFDMGNWMPATWMSLQLDAALFGVSPLTFHLTNLLLHCANVLLFFWWLRNTTGPGTDGRCGIAAALFAVHPLHVESVAWIAERKDVLSTFWLLAALLAYGWYAGRPAVATYLMFLFAAAAGLLSKPMLVTLPLLLLLVDYWPLRRCANWSAAASVSQRSLKWVLIEKLPVFLMAGATAVVTIMAQAHTAAVAGLNDLPITARLANVIQAYAWYLLKTFLPTRLCVHYLHTTQALPAVWVTLEAIVLLLFLGWILASVRKRPWVFVGGMWFFISLLPVIGLLQVGLQAYADRYAYVPHLGLFILIVWQTWAWLEQMSAKRAVAGTLAATAVVVCTWLTVIQVGYWKDTSTLFERVIQLDPNNWLAHGNLATERYAQRNYKEAELHFLKAIQLHPMNDLALTNLALLYIEQQRPDSAAPLLDAALRIDPRNPRAVVNRARVSRAEGKLEEAQKYYEQMRTLQPDHLPTRLELAQVYGGLGDPAAALKELLTATEMEPGNPDLRNQAAMLLFQLKRPDEAAQQLRVAIQSAPKEAYLHDNLSALLEETGDFKGALQAAEEALRLAPSDAAHARVDQLRANAANQK</sequence>
<feature type="transmembrane region" description="Helical" evidence="4">
    <location>
        <begin position="237"/>
        <end position="259"/>
    </location>
</feature>
<evidence type="ECO:0000256" key="2">
    <source>
        <dbReference type="ARBA" id="ARBA00022803"/>
    </source>
</evidence>
<evidence type="ECO:0000256" key="4">
    <source>
        <dbReference type="SAM" id="Phobius"/>
    </source>
</evidence>
<evidence type="ECO:0000313" key="5">
    <source>
        <dbReference type="EMBL" id="SFJ38352.1"/>
    </source>
</evidence>
<keyword evidence="2 3" id="KW-0802">TPR repeat</keyword>
<protein>
    <submittedName>
        <fullName evidence="5">Tetratricopeptide repeat-containing protein</fullName>
    </submittedName>
</protein>
<dbReference type="AlphaFoldDB" id="A0A1I3QXZ8"/>
<dbReference type="SMART" id="SM00028">
    <property type="entry name" value="TPR"/>
    <property type="match status" value="6"/>
</dbReference>
<dbReference type="OrthoDB" id="9797765at2"/>
<keyword evidence="1" id="KW-0677">Repeat</keyword>
<dbReference type="Pfam" id="PF13432">
    <property type="entry name" value="TPR_16"/>
    <property type="match status" value="2"/>
</dbReference>
<feature type="transmembrane region" description="Helical" evidence="4">
    <location>
        <begin position="329"/>
        <end position="348"/>
    </location>
</feature>
<keyword evidence="4" id="KW-0472">Membrane</keyword>
<dbReference type="InterPro" id="IPR011990">
    <property type="entry name" value="TPR-like_helical_dom_sf"/>
</dbReference>
<dbReference type="Gene3D" id="1.25.40.10">
    <property type="entry name" value="Tetratricopeptide repeat domain"/>
    <property type="match status" value="1"/>
</dbReference>
<keyword evidence="4" id="KW-1133">Transmembrane helix</keyword>
<proteinExistence type="predicted"/>
<feature type="transmembrane region" description="Helical" evidence="4">
    <location>
        <begin position="153"/>
        <end position="171"/>
    </location>
</feature>
<keyword evidence="4" id="KW-0812">Transmembrane</keyword>
<dbReference type="EMBL" id="FOQD01000019">
    <property type="protein sequence ID" value="SFJ38352.1"/>
    <property type="molecule type" value="Genomic_DNA"/>
</dbReference>
<name>A0A1I3QXZ8_9PLAN</name>
<evidence type="ECO:0000256" key="3">
    <source>
        <dbReference type="PROSITE-ProRule" id="PRU00339"/>
    </source>
</evidence>
<feature type="transmembrane region" description="Helical" evidence="4">
    <location>
        <begin position="178"/>
        <end position="202"/>
    </location>
</feature>
<dbReference type="Proteomes" id="UP000199518">
    <property type="component" value="Unassembled WGS sequence"/>
</dbReference>
<dbReference type="PROSITE" id="PS50005">
    <property type="entry name" value="TPR"/>
    <property type="match status" value="3"/>
</dbReference>
<organism evidence="5 6">
    <name type="scientific">Planctomicrobium piriforme</name>
    <dbReference type="NCBI Taxonomy" id="1576369"/>
    <lineage>
        <taxon>Bacteria</taxon>
        <taxon>Pseudomonadati</taxon>
        <taxon>Planctomycetota</taxon>
        <taxon>Planctomycetia</taxon>
        <taxon>Planctomycetales</taxon>
        <taxon>Planctomycetaceae</taxon>
        <taxon>Planctomicrobium</taxon>
    </lineage>
</organism>
<gene>
    <name evidence="5" type="ORF">SAMN05421753_11974</name>
</gene>
<feature type="transmembrane region" description="Helical" evidence="4">
    <location>
        <begin position="360"/>
        <end position="379"/>
    </location>
</feature>
<feature type="transmembrane region" description="Helical" evidence="4">
    <location>
        <begin position="94"/>
        <end position="115"/>
    </location>
</feature>
<accession>A0A1I3QXZ8</accession>
<keyword evidence="6" id="KW-1185">Reference proteome</keyword>
<dbReference type="PANTHER" id="PTHR44227">
    <property type="match status" value="1"/>
</dbReference>
<reference evidence="6" key="1">
    <citation type="submission" date="2016-10" db="EMBL/GenBank/DDBJ databases">
        <authorList>
            <person name="Varghese N."/>
            <person name="Submissions S."/>
        </authorList>
    </citation>
    <scope>NUCLEOTIDE SEQUENCE [LARGE SCALE GENOMIC DNA]</scope>
    <source>
        <strain evidence="6">DSM 26348</strain>
    </source>
</reference>
<feature type="transmembrane region" description="Helical" evidence="4">
    <location>
        <begin position="391"/>
        <end position="411"/>
    </location>
</feature>
<evidence type="ECO:0000256" key="1">
    <source>
        <dbReference type="ARBA" id="ARBA00022737"/>
    </source>
</evidence>
<dbReference type="RefSeq" id="WP_092055290.1">
    <property type="nucleotide sequence ID" value="NZ_FOQD01000019.1"/>
</dbReference>
<dbReference type="InterPro" id="IPR019734">
    <property type="entry name" value="TPR_rpt"/>
</dbReference>
<evidence type="ECO:0000313" key="6">
    <source>
        <dbReference type="Proteomes" id="UP000199518"/>
    </source>
</evidence>
<dbReference type="PANTHER" id="PTHR44227:SF3">
    <property type="entry name" value="PROTEIN O-MANNOSYL-TRANSFERASE TMTC4"/>
    <property type="match status" value="1"/>
</dbReference>
<dbReference type="SUPFAM" id="SSF48452">
    <property type="entry name" value="TPR-like"/>
    <property type="match status" value="1"/>
</dbReference>
<dbReference type="InterPro" id="IPR052346">
    <property type="entry name" value="O-mannosyl-transferase_TMTC"/>
</dbReference>
<feature type="repeat" description="TPR" evidence="3">
    <location>
        <begin position="599"/>
        <end position="632"/>
    </location>
</feature>
<feature type="transmembrane region" description="Helical" evidence="4">
    <location>
        <begin position="302"/>
        <end position="322"/>
    </location>
</feature>
<feature type="transmembrane region" description="Helical" evidence="4">
    <location>
        <begin position="12"/>
        <end position="33"/>
    </location>
</feature>